<dbReference type="AlphaFoldDB" id="A0ABD5TY41"/>
<comment type="caution">
    <text evidence="1">The sequence shown here is derived from an EMBL/GenBank/DDBJ whole genome shotgun (WGS) entry which is preliminary data.</text>
</comment>
<accession>A0ABD5TY41</accession>
<evidence type="ECO:0000313" key="1">
    <source>
        <dbReference type="EMBL" id="MFC6823780.1"/>
    </source>
</evidence>
<reference evidence="1 2" key="1">
    <citation type="journal article" date="2019" name="Int. J. Syst. Evol. Microbiol.">
        <title>The Global Catalogue of Microorganisms (GCM) 10K type strain sequencing project: providing services to taxonomists for standard genome sequencing and annotation.</title>
        <authorList>
            <consortium name="The Broad Institute Genomics Platform"/>
            <consortium name="The Broad Institute Genome Sequencing Center for Infectious Disease"/>
            <person name="Wu L."/>
            <person name="Ma J."/>
        </authorList>
    </citation>
    <scope>NUCLEOTIDE SEQUENCE [LARGE SCALE GENOMIC DNA]</scope>
    <source>
        <strain evidence="1 2">YIM 94188</strain>
    </source>
</reference>
<dbReference type="EMBL" id="JBHSXH010000005">
    <property type="protein sequence ID" value="MFC6823780.1"/>
    <property type="molecule type" value="Genomic_DNA"/>
</dbReference>
<dbReference type="Proteomes" id="UP001596408">
    <property type="component" value="Unassembled WGS sequence"/>
</dbReference>
<organism evidence="1 2">
    <name type="scientific">Halopelagius fulvigenes</name>
    <dbReference type="NCBI Taxonomy" id="1198324"/>
    <lineage>
        <taxon>Archaea</taxon>
        <taxon>Methanobacteriati</taxon>
        <taxon>Methanobacteriota</taxon>
        <taxon>Stenosarchaea group</taxon>
        <taxon>Halobacteria</taxon>
        <taxon>Halobacteriales</taxon>
        <taxon>Haloferacaceae</taxon>
    </lineage>
</organism>
<gene>
    <name evidence="1" type="ORF">ACFQEV_02035</name>
</gene>
<protein>
    <submittedName>
        <fullName evidence="1">Uncharacterized protein</fullName>
    </submittedName>
</protein>
<keyword evidence="2" id="KW-1185">Reference proteome</keyword>
<evidence type="ECO:0000313" key="2">
    <source>
        <dbReference type="Proteomes" id="UP001596408"/>
    </source>
</evidence>
<proteinExistence type="predicted"/>
<name>A0ABD5TY41_9EURY</name>
<dbReference type="RefSeq" id="WP_379692271.1">
    <property type="nucleotide sequence ID" value="NZ_JBHSXH010000005.1"/>
</dbReference>
<sequence length="76" mass="8595">MEDSLTEITNCSVFSYSNEVLVEVHGYTEDGEFTAITYQFSPTETDEMQLQPRGQIDSAHEDEIQNILAEKGYTVV</sequence>